<feature type="compositionally biased region" description="Low complexity" evidence="3">
    <location>
        <begin position="190"/>
        <end position="208"/>
    </location>
</feature>
<dbReference type="GO" id="GO:0005634">
    <property type="term" value="C:nucleus"/>
    <property type="evidence" value="ECO:0007669"/>
    <property type="project" value="UniProtKB-SubCell"/>
</dbReference>
<feature type="compositionally biased region" description="Low complexity" evidence="3">
    <location>
        <begin position="404"/>
        <end position="420"/>
    </location>
</feature>
<feature type="compositionally biased region" description="Low complexity" evidence="3">
    <location>
        <begin position="160"/>
        <end position="183"/>
    </location>
</feature>
<dbReference type="InterPro" id="IPR055129">
    <property type="entry name" value="YEATS_dom"/>
</dbReference>
<dbReference type="InterPro" id="IPR038704">
    <property type="entry name" value="YEAST_sf"/>
</dbReference>
<feature type="compositionally biased region" description="Polar residues" evidence="3">
    <location>
        <begin position="495"/>
        <end position="516"/>
    </location>
</feature>
<keyword evidence="6" id="KW-1185">Reference proteome</keyword>
<feature type="domain" description="YEATS" evidence="4">
    <location>
        <begin position="1"/>
        <end position="137"/>
    </location>
</feature>
<evidence type="ECO:0000256" key="1">
    <source>
        <dbReference type="ARBA" id="ARBA00023242"/>
    </source>
</evidence>
<gene>
    <name evidence="5" type="ORF">CU097_014118</name>
</gene>
<name>A0A367K7C8_RHIAZ</name>
<feature type="compositionally biased region" description="Low complexity" evidence="3">
    <location>
        <begin position="277"/>
        <end position="288"/>
    </location>
</feature>
<evidence type="ECO:0000256" key="2">
    <source>
        <dbReference type="PROSITE-ProRule" id="PRU00376"/>
    </source>
</evidence>
<dbReference type="PROSITE" id="PS51037">
    <property type="entry name" value="YEATS"/>
    <property type="match status" value="1"/>
</dbReference>
<dbReference type="Gene3D" id="2.60.40.1970">
    <property type="entry name" value="YEATS domain"/>
    <property type="match status" value="1"/>
</dbReference>
<protein>
    <recommendedName>
        <fullName evidence="4">YEATS domain-containing protein</fullName>
    </recommendedName>
</protein>
<evidence type="ECO:0000256" key="3">
    <source>
        <dbReference type="SAM" id="MobiDB-lite"/>
    </source>
</evidence>
<organism evidence="5 6">
    <name type="scientific">Rhizopus azygosporus</name>
    <name type="common">Rhizopus microsporus var. azygosporus</name>
    <dbReference type="NCBI Taxonomy" id="86630"/>
    <lineage>
        <taxon>Eukaryota</taxon>
        <taxon>Fungi</taxon>
        <taxon>Fungi incertae sedis</taxon>
        <taxon>Mucoromycota</taxon>
        <taxon>Mucoromycotina</taxon>
        <taxon>Mucoromycetes</taxon>
        <taxon>Mucorales</taxon>
        <taxon>Mucorineae</taxon>
        <taxon>Rhizopodaceae</taxon>
        <taxon>Rhizopus</taxon>
    </lineage>
</organism>
<evidence type="ECO:0000313" key="6">
    <source>
        <dbReference type="Proteomes" id="UP000252139"/>
    </source>
</evidence>
<feature type="compositionally biased region" description="Low complexity" evidence="3">
    <location>
        <begin position="228"/>
        <end position="240"/>
    </location>
</feature>
<feature type="compositionally biased region" description="Polar residues" evidence="3">
    <location>
        <begin position="584"/>
        <end position="608"/>
    </location>
</feature>
<feature type="compositionally biased region" description="Basic and acidic residues" evidence="3">
    <location>
        <begin position="256"/>
        <end position="266"/>
    </location>
</feature>
<dbReference type="Pfam" id="PF03366">
    <property type="entry name" value="YEATS"/>
    <property type="match status" value="1"/>
</dbReference>
<feature type="compositionally biased region" description="Polar residues" evidence="3">
    <location>
        <begin position="423"/>
        <end position="450"/>
    </location>
</feature>
<dbReference type="CDD" id="cd16905">
    <property type="entry name" value="YEATS_Taf14_like"/>
    <property type="match status" value="1"/>
</dbReference>
<reference evidence="5 6" key="1">
    <citation type="journal article" date="2018" name="G3 (Bethesda)">
        <title>Phylogenetic and Phylogenomic Definition of Rhizopus Species.</title>
        <authorList>
            <person name="Gryganskyi A.P."/>
            <person name="Golan J."/>
            <person name="Dolatabadi S."/>
            <person name="Mondo S."/>
            <person name="Robb S."/>
            <person name="Idnurm A."/>
            <person name="Muszewska A."/>
            <person name="Steczkiewicz K."/>
            <person name="Masonjones S."/>
            <person name="Liao H.L."/>
            <person name="Gajdeczka M.T."/>
            <person name="Anike F."/>
            <person name="Vuek A."/>
            <person name="Anishchenko I.M."/>
            <person name="Voigt K."/>
            <person name="de Hoog G.S."/>
            <person name="Smith M.E."/>
            <person name="Heitman J."/>
            <person name="Vilgalys R."/>
            <person name="Stajich J.E."/>
        </authorList>
    </citation>
    <scope>NUCLEOTIDE SEQUENCE [LARGE SCALE GENOMIC DNA]</scope>
    <source>
        <strain evidence="5 6">CBS 357.93</strain>
    </source>
</reference>
<feature type="compositionally biased region" description="Polar residues" evidence="3">
    <location>
        <begin position="538"/>
        <end position="547"/>
    </location>
</feature>
<accession>A0A367K7C8</accession>
<evidence type="ECO:0000259" key="4">
    <source>
        <dbReference type="PROSITE" id="PS51037"/>
    </source>
</evidence>
<comment type="subcellular location">
    <subcellularLocation>
        <location evidence="2">Nucleus</location>
    </subcellularLocation>
</comment>
<feature type="region of interest" description="Disordered" evidence="3">
    <location>
        <begin position="147"/>
        <end position="636"/>
    </location>
</feature>
<evidence type="ECO:0000313" key="5">
    <source>
        <dbReference type="EMBL" id="RCH98133.1"/>
    </source>
</evidence>
<dbReference type="Proteomes" id="UP000252139">
    <property type="component" value="Unassembled WGS sequence"/>
</dbReference>
<feature type="compositionally biased region" description="Low complexity" evidence="3">
    <location>
        <begin position="343"/>
        <end position="383"/>
    </location>
</feature>
<dbReference type="AlphaFoldDB" id="A0A367K7C8"/>
<comment type="caution">
    <text evidence="5">The sequence shown here is derived from an EMBL/GenBank/DDBJ whole genome shotgun (WGS) entry which is preliminary data.</text>
</comment>
<feature type="compositionally biased region" description="Low complexity" evidence="3">
    <location>
        <begin position="568"/>
        <end position="583"/>
    </location>
</feature>
<dbReference type="OrthoDB" id="2268652at2759"/>
<feature type="compositionally biased region" description="Low complexity" evidence="3">
    <location>
        <begin position="451"/>
        <end position="475"/>
    </location>
</feature>
<keyword evidence="1 2" id="KW-0539">Nucleus</keyword>
<proteinExistence type="predicted"/>
<dbReference type="EMBL" id="PJQL01000221">
    <property type="protein sequence ID" value="RCH98133.1"/>
    <property type="molecule type" value="Genomic_DNA"/>
</dbReference>
<dbReference type="STRING" id="86630.A0A367K7C8"/>
<sequence length="777" mass="84736">MSVYQDFKISSHNSVIKGASAKNSNGHPWRDWQVSLVAVDNGKEVKGKASLILDHVEYILHPTFENPRRVKTKEPYLLQEQGWGEFDLRALLHFTNNLAAPKIIVFDLNFTQANYSIIERVEFSNASPELVQLLSLKPDSFHGLPPSVAAPPPWAGHRPSASASSSRHASSSVAKSSSATTRSDSPGKYSASSRVSSESQRRSSSSKSTPLQDKKPSDQKVPSKRITSPSELLRSSSGSGKAKKKQSALRYNPMDGVKHKPSRDDSPTSMPSDLIPSKTTSSSTKSSSPLRPVPDDIIRSSSGSGKAKRKQSSTRYPTTDPLRRKTHRPDSPGTDSYNDIIPRKPSASRSDSASRKASSSYDTVPHKPSASHSDSASHKASSSYENVSRKSAAYSDSTPHKPSTSHSDSASHKASSSYDTVPRKSSSSYSDSAPHKASSSYDTVPRKSSASHSDSAPYKASSSSDAASRKPSASAHDTISRTFSSNQDTIRRKPSASNSNTDTTYRRSSSNDNTASPADVMRSSSTSGKIKKKSSTTRYPSTNTLQRKPSRPVDSDSSSDELGHIRKSASSSKSSRNPKANSSISKSSMPTNKVHNETTLSLNETRQGSSSSSSIKHSRSSATDDQKTISATNTSQTTLANEDVDVERIMDYFYNPESVGNIHLVHNNEVDELTRSAWDIPNIIISRLACRLSLLQNEHRNQMQEIIIANETDTMEFTVENGVVNFNLYSFCSKLIQALWDFTEGISYTHEAERRQHRYASSISSASTGNVRPSTRH</sequence>